<accession>A0A897NQ39</accession>
<evidence type="ECO:0000313" key="2">
    <source>
        <dbReference type="Proteomes" id="UP000663292"/>
    </source>
</evidence>
<dbReference type="EMBL" id="CP064791">
    <property type="protein sequence ID" value="QSG14564.1"/>
    <property type="molecule type" value="Genomic_DNA"/>
</dbReference>
<sequence length="248" mass="25947">MLVGLPEIRDRRLGRVDPQVVVVGFDRPLLGRADEQRGALNGEFLAFVTPFGVARFERVDQAGRERSVGVAFVAGGVRFIGFGHGLDDRFAGQEVPRDGVVVTDPLAVPGFALRTGEGELPAGADTVELSLVASLVGAEQRLQGVLDGQSVVEILDPLPPEFDVDQALGSDCAVLAGERTQRSHAGEAGRDGHTEASLFVAVLVAVALADTDAEGHVATIGGRSPQSDGQCDATHPWHAMTSLKAVGL</sequence>
<proteinExistence type="predicted"/>
<dbReference type="Proteomes" id="UP000663292">
    <property type="component" value="Chromosome"/>
</dbReference>
<gene>
    <name evidence="1" type="ORF">HSEST_1029</name>
</gene>
<reference evidence="1 2" key="1">
    <citation type="submission" date="2020-11" db="EMBL/GenBank/DDBJ databases">
        <title>Carbohydrate-dependent, anaerobic sulfur respiration: A novel catabolism in halophilic archaea.</title>
        <authorList>
            <person name="Sorokin D.Y."/>
            <person name="Messina E."/>
            <person name="Smedile F."/>
            <person name="La Cono V."/>
            <person name="Hallsworth J.E."/>
            <person name="Yakimov M.M."/>
        </authorList>
    </citation>
    <scope>NUCLEOTIDE SEQUENCE [LARGE SCALE GENOMIC DNA]</scope>
    <source>
        <strain evidence="1 2">HSR-Est</strain>
    </source>
</reference>
<name>A0A897NQ39_9EURY</name>
<keyword evidence="2" id="KW-1185">Reference proteome</keyword>
<organism evidence="1 2">
    <name type="scientific">Halapricum desulfuricans</name>
    <dbReference type="NCBI Taxonomy" id="2841257"/>
    <lineage>
        <taxon>Archaea</taxon>
        <taxon>Methanobacteriati</taxon>
        <taxon>Methanobacteriota</taxon>
        <taxon>Stenosarchaea group</taxon>
        <taxon>Halobacteria</taxon>
        <taxon>Halobacteriales</taxon>
        <taxon>Haloarculaceae</taxon>
        <taxon>Halapricum</taxon>
    </lineage>
</organism>
<evidence type="ECO:0000313" key="1">
    <source>
        <dbReference type="EMBL" id="QSG14564.1"/>
    </source>
</evidence>
<dbReference type="AlphaFoldDB" id="A0A897NQ39"/>
<protein>
    <submittedName>
        <fullName evidence="1">Uncharacterized protein</fullName>
    </submittedName>
</protein>